<dbReference type="CDD" id="cd06848">
    <property type="entry name" value="GCS_H"/>
    <property type="match status" value="1"/>
</dbReference>
<proteinExistence type="inferred from homology"/>
<comment type="subunit">
    <text evidence="3">The glycine cleavage system is composed of four proteins: P, T, L and H.</text>
</comment>
<evidence type="ECO:0000259" key="4">
    <source>
        <dbReference type="PROSITE" id="PS50968"/>
    </source>
</evidence>
<dbReference type="SUPFAM" id="SSF51230">
    <property type="entry name" value="Single hybrid motif"/>
    <property type="match status" value="1"/>
</dbReference>
<dbReference type="RefSeq" id="WP_283759989.1">
    <property type="nucleotide sequence ID" value="NZ_JAQOSQ010000031.1"/>
</dbReference>
<dbReference type="NCBIfam" id="TIGR00527">
    <property type="entry name" value="gcvH"/>
    <property type="match status" value="1"/>
</dbReference>
<comment type="cofactor">
    <cofactor evidence="3">
        <name>(R)-lipoate</name>
        <dbReference type="ChEBI" id="CHEBI:83088"/>
    </cofactor>
    <text evidence="3">Binds 1 lipoyl cofactor covalently.</text>
</comment>
<evidence type="ECO:0000313" key="5">
    <source>
        <dbReference type="EMBL" id="MDJ1185345.1"/>
    </source>
</evidence>
<dbReference type="PROSITE" id="PS50968">
    <property type="entry name" value="BIOTINYL_LIPOYL"/>
    <property type="match status" value="1"/>
</dbReference>
<organism evidence="5 6">
    <name type="scientific">Roseofilum casamattae BLCC-M143</name>
    <dbReference type="NCBI Taxonomy" id="3022442"/>
    <lineage>
        <taxon>Bacteria</taxon>
        <taxon>Bacillati</taxon>
        <taxon>Cyanobacteriota</taxon>
        <taxon>Cyanophyceae</taxon>
        <taxon>Desertifilales</taxon>
        <taxon>Desertifilaceae</taxon>
        <taxon>Roseofilum</taxon>
        <taxon>Roseofilum casamattae</taxon>
    </lineage>
</organism>
<sequence length="137" mass="15169">MELDYPNELKYLDSHEYVRLDGEIAIVGLSAFAIDQLGDVVHIELPEAGDKIAKSDDDDDEGFGSIESVKAVESLKSPVSGTVLERNETILDEPEAIADDPYGEGWLIKVKIENPEDLDDLLSATEYRSQLQADEEE</sequence>
<comment type="caution">
    <text evidence="5">The sequence shown here is derived from an EMBL/GenBank/DDBJ whole genome shotgun (WGS) entry which is preliminary data.</text>
</comment>
<reference evidence="5 6" key="1">
    <citation type="submission" date="2023-01" db="EMBL/GenBank/DDBJ databases">
        <title>Novel diversity within Roseofilum (Cyanobacteria; Desertifilaceae) from marine benthic mats with descriptions of four novel species.</title>
        <authorList>
            <person name="Wang Y."/>
            <person name="Berthold D.E."/>
            <person name="Hu J."/>
            <person name="Lefler F.W."/>
            <person name="Laughinghouse H.D. IV."/>
        </authorList>
    </citation>
    <scope>NUCLEOTIDE SEQUENCE [LARGE SCALE GENOMIC DNA]</scope>
    <source>
        <strain evidence="5 6">BLCC-M143</strain>
    </source>
</reference>
<dbReference type="PANTHER" id="PTHR11715:SF3">
    <property type="entry name" value="GLYCINE CLEAVAGE SYSTEM H PROTEIN-RELATED"/>
    <property type="match status" value="1"/>
</dbReference>
<dbReference type="InterPro" id="IPR011053">
    <property type="entry name" value="Single_hybrid_motif"/>
</dbReference>
<dbReference type="Pfam" id="PF01597">
    <property type="entry name" value="GCV_H"/>
    <property type="match status" value="1"/>
</dbReference>
<evidence type="ECO:0000256" key="1">
    <source>
        <dbReference type="ARBA" id="ARBA00009249"/>
    </source>
</evidence>
<comment type="function">
    <text evidence="3">The glycine cleavage system catalyzes the degradation of glycine. The H protein shuttles the methylamine group of glycine from the P protein to the T protein.</text>
</comment>
<feature type="domain" description="Lipoyl-binding" evidence="4">
    <location>
        <begin position="24"/>
        <end position="111"/>
    </location>
</feature>
<keyword evidence="2 3" id="KW-0450">Lipoyl</keyword>
<dbReference type="InterPro" id="IPR017453">
    <property type="entry name" value="GCV_H_sub"/>
</dbReference>
<evidence type="ECO:0000256" key="2">
    <source>
        <dbReference type="ARBA" id="ARBA00022823"/>
    </source>
</evidence>
<name>A0ABT7C231_9CYAN</name>
<protein>
    <recommendedName>
        <fullName evidence="3">Glycine cleavage system H protein</fullName>
    </recommendedName>
</protein>
<dbReference type="EMBL" id="JAQOSQ010000031">
    <property type="protein sequence ID" value="MDJ1185345.1"/>
    <property type="molecule type" value="Genomic_DNA"/>
</dbReference>
<dbReference type="NCBIfam" id="NF002270">
    <property type="entry name" value="PRK01202.1"/>
    <property type="match status" value="1"/>
</dbReference>
<evidence type="ECO:0000313" key="6">
    <source>
        <dbReference type="Proteomes" id="UP001232992"/>
    </source>
</evidence>
<dbReference type="InterPro" id="IPR002930">
    <property type="entry name" value="GCV_H"/>
</dbReference>
<comment type="similarity">
    <text evidence="1 3">Belongs to the GcvH family.</text>
</comment>
<evidence type="ECO:0000256" key="3">
    <source>
        <dbReference type="HAMAP-Rule" id="MF_00272"/>
    </source>
</evidence>
<gene>
    <name evidence="3 5" type="primary">gcvH</name>
    <name evidence="5" type="ORF">PMH09_19335</name>
</gene>
<keyword evidence="6" id="KW-1185">Reference proteome</keyword>
<dbReference type="HAMAP" id="MF_00272">
    <property type="entry name" value="GcvH"/>
    <property type="match status" value="1"/>
</dbReference>
<dbReference type="InterPro" id="IPR033753">
    <property type="entry name" value="GCV_H/Fam206"/>
</dbReference>
<dbReference type="Proteomes" id="UP001232992">
    <property type="component" value="Unassembled WGS sequence"/>
</dbReference>
<feature type="modified residue" description="N6-lipoyllysine" evidence="3">
    <location>
        <position position="70"/>
    </location>
</feature>
<dbReference type="Gene3D" id="2.40.50.100">
    <property type="match status" value="1"/>
</dbReference>
<dbReference type="PANTHER" id="PTHR11715">
    <property type="entry name" value="GLYCINE CLEAVAGE SYSTEM H PROTEIN"/>
    <property type="match status" value="1"/>
</dbReference>
<accession>A0ABT7C231</accession>
<dbReference type="InterPro" id="IPR000089">
    <property type="entry name" value="Biotin_lipoyl"/>
</dbReference>